<sequence length="807" mass="93392">MTAAADSSFNKDLLMPCPILKPNESEFADPIGYLARKDVAELAAKYGILKIVPPKDWKPPRSLSPNFKFHVRKQDLNDLGLVNRSRKFFQDNINRFWKMRRKKQLPLYFTVDGNSEKIYYYDLYIDVKNRGGWRNITRADWSEINHKYHQPSYATDIENEYEKNILYYEKYLTSHFGDTGEFPESDSEDERDNCLICNKNDHPDQTLLCDHCDNPFHTYCLKVPLQSIPSGKWYCDKCLIGTGEYGFDEDLDHDYDLPEFYQKCLEFDTNFATEYNNGNPLTVDLIEEKFWSFVTSENSNIQVLYGADIHNLKPGEISGFPMKNTPNLDLKSSLNQYYINHPWNLTRLPFAKGSLLNYINTAISGMTIPWIYIGSLLSTFCWHVEDHYTLSANYCHFGATKKWYGIPSSHADKFETLMKTISPDLFKKQPDLLHQITTLLSPMRIVGDGIPCTYADQNPGEFIVTYPRVYHAGFNCGFNFNEAVNFTMDDWLPFGEMAIEEYKITKKPNVFSHYELLENIMKRFNRQTGLISKSTIDLVQRSLKQYEGFIDKQRSLLFRINKTSFSLEYKPVIERILTEEEKLYGVNEEYEEDDKLCDGCKTHLCYQYCVIGNGNQNDSSSQKPSEQLPTPSSNLSPSASGNVDEIKPEEEDKKEVIHIHDDDDSATCMMDEFDKVINEAKKRATSEEPNEESNKRRRSSRRRSSSHKPIYSIDYLSAATKVKKAPSSPVGHKMNTRGSGGRMMMKSKPKQEKKPTQIRLCLECVVKKYDDDDYENVPPNSKLIYEKHLNNLEAFILETKRSLEKVG</sequence>
<feature type="region of interest" description="Disordered" evidence="6">
    <location>
        <begin position="722"/>
        <end position="754"/>
    </location>
</feature>
<feature type="domain" description="JmjC" evidence="10">
    <location>
        <begin position="337"/>
        <end position="503"/>
    </location>
</feature>
<dbReference type="GO" id="GO:0034647">
    <property type="term" value="F:histone H3K4me/H3K4me2/H3K4me3 demethylase activity"/>
    <property type="evidence" value="ECO:0007669"/>
    <property type="project" value="TreeGrafter"/>
</dbReference>
<dbReference type="PROSITE" id="PS51184">
    <property type="entry name" value="JMJC"/>
    <property type="match status" value="1"/>
</dbReference>
<evidence type="ECO:0000256" key="1">
    <source>
        <dbReference type="ARBA" id="ARBA00022723"/>
    </source>
</evidence>
<dbReference type="GO" id="GO:0006355">
    <property type="term" value="P:regulation of DNA-templated transcription"/>
    <property type="evidence" value="ECO:0007669"/>
    <property type="project" value="TreeGrafter"/>
</dbReference>
<dbReference type="InterPro" id="IPR019787">
    <property type="entry name" value="Znf_PHD-finger"/>
</dbReference>
<evidence type="ECO:0000256" key="6">
    <source>
        <dbReference type="SAM" id="MobiDB-lite"/>
    </source>
</evidence>
<proteinExistence type="predicted"/>
<feature type="compositionally biased region" description="Basic residues" evidence="6">
    <location>
        <begin position="695"/>
        <end position="706"/>
    </location>
</feature>
<dbReference type="Pfam" id="PF02373">
    <property type="entry name" value="JmjC"/>
    <property type="match status" value="1"/>
</dbReference>
<feature type="compositionally biased region" description="Polar residues" evidence="6">
    <location>
        <begin position="617"/>
        <end position="641"/>
    </location>
</feature>
<evidence type="ECO:0000259" key="10">
    <source>
        <dbReference type="PROSITE" id="PS51184"/>
    </source>
</evidence>
<feature type="domain" description="JmjN" evidence="9">
    <location>
        <begin position="17"/>
        <end position="60"/>
    </location>
</feature>
<dbReference type="SMART" id="SM00249">
    <property type="entry name" value="PHD"/>
    <property type="match status" value="1"/>
</dbReference>
<evidence type="ECO:0008006" key="13">
    <source>
        <dbReference type="Google" id="ProtNLM"/>
    </source>
</evidence>
<feature type="region of interest" description="Disordered" evidence="6">
    <location>
        <begin position="617"/>
        <end position="665"/>
    </location>
</feature>
<dbReference type="InterPro" id="IPR003349">
    <property type="entry name" value="JmjN"/>
</dbReference>
<dbReference type="PROSITE" id="PS51011">
    <property type="entry name" value="ARID"/>
    <property type="match status" value="1"/>
</dbReference>
<dbReference type="GO" id="GO:0008270">
    <property type="term" value="F:zinc ion binding"/>
    <property type="evidence" value="ECO:0007669"/>
    <property type="project" value="UniProtKB-KW"/>
</dbReference>
<dbReference type="RefSeq" id="XP_049265784.1">
    <property type="nucleotide sequence ID" value="XM_049410684.1"/>
</dbReference>
<dbReference type="Pfam" id="PF00628">
    <property type="entry name" value="PHD"/>
    <property type="match status" value="1"/>
</dbReference>
<evidence type="ECO:0000256" key="3">
    <source>
        <dbReference type="ARBA" id="ARBA00022833"/>
    </source>
</evidence>
<protein>
    <recommendedName>
        <fullName evidence="13">Histone demethylase JHD2</fullName>
    </recommendedName>
</protein>
<dbReference type="GO" id="GO:0003677">
    <property type="term" value="F:DNA binding"/>
    <property type="evidence" value="ECO:0007669"/>
    <property type="project" value="InterPro"/>
</dbReference>
<dbReference type="InterPro" id="IPR019786">
    <property type="entry name" value="Zinc_finger_PHD-type_CS"/>
</dbReference>
<dbReference type="OrthoDB" id="1678912at2759"/>
<dbReference type="SMART" id="SM00545">
    <property type="entry name" value="JmjN"/>
    <property type="match status" value="1"/>
</dbReference>
<dbReference type="GeneID" id="73467755"/>
<keyword evidence="2 5" id="KW-0863">Zinc-finger</keyword>
<dbReference type="PROSITE" id="PS50016">
    <property type="entry name" value="ZF_PHD_2"/>
    <property type="match status" value="1"/>
</dbReference>
<evidence type="ECO:0000256" key="4">
    <source>
        <dbReference type="ARBA" id="ARBA00023004"/>
    </source>
</evidence>
<evidence type="ECO:0000259" key="8">
    <source>
        <dbReference type="PROSITE" id="PS51011"/>
    </source>
</evidence>
<dbReference type="InterPro" id="IPR001965">
    <property type="entry name" value="Znf_PHD"/>
</dbReference>
<feature type="domain" description="PHD-type" evidence="7">
    <location>
        <begin position="191"/>
        <end position="241"/>
    </location>
</feature>
<evidence type="ECO:0000259" key="7">
    <source>
        <dbReference type="PROSITE" id="PS50016"/>
    </source>
</evidence>
<reference evidence="11 12" key="1">
    <citation type="journal article" date="2021" name="DNA Res.">
        <title>Genome analysis of Candida subhashii reveals its hybrid nature and dual mitochondrial genome conformations.</title>
        <authorList>
            <person name="Mixao V."/>
            <person name="Hegedusova E."/>
            <person name="Saus E."/>
            <person name="Pryszcz L.P."/>
            <person name="Cillingova A."/>
            <person name="Nosek J."/>
            <person name="Gabaldon T."/>
        </authorList>
    </citation>
    <scope>NUCLEOTIDE SEQUENCE [LARGE SCALE GENOMIC DNA]</scope>
    <source>
        <strain evidence="11 12">CBS 10753</strain>
    </source>
</reference>
<dbReference type="EMBL" id="JAGSYN010000049">
    <property type="protein sequence ID" value="KAG7665552.1"/>
    <property type="molecule type" value="Genomic_DNA"/>
</dbReference>
<dbReference type="SMART" id="SM01014">
    <property type="entry name" value="ARID"/>
    <property type="match status" value="1"/>
</dbReference>
<dbReference type="Pfam" id="PF02375">
    <property type="entry name" value="JmjN"/>
    <property type="match status" value="1"/>
</dbReference>
<dbReference type="InterPro" id="IPR003347">
    <property type="entry name" value="JmjC_dom"/>
</dbReference>
<gene>
    <name evidence="11" type="ORF">J8A68_000954</name>
</gene>
<dbReference type="PANTHER" id="PTHR10694">
    <property type="entry name" value="LYSINE-SPECIFIC DEMETHYLASE"/>
    <property type="match status" value="1"/>
</dbReference>
<evidence type="ECO:0000256" key="2">
    <source>
        <dbReference type="ARBA" id="ARBA00022771"/>
    </source>
</evidence>
<dbReference type="CDD" id="cd16100">
    <property type="entry name" value="ARID"/>
    <property type="match status" value="1"/>
</dbReference>
<feature type="domain" description="ARID" evidence="8">
    <location>
        <begin position="83"/>
        <end position="173"/>
    </location>
</feature>
<keyword evidence="4" id="KW-0408">Iron</keyword>
<dbReference type="GO" id="GO:0000785">
    <property type="term" value="C:chromatin"/>
    <property type="evidence" value="ECO:0007669"/>
    <property type="project" value="TreeGrafter"/>
</dbReference>
<dbReference type="InterPro" id="IPR001606">
    <property type="entry name" value="ARID_dom"/>
</dbReference>
<dbReference type="PROSITE" id="PS51183">
    <property type="entry name" value="JMJN"/>
    <property type="match status" value="1"/>
</dbReference>
<keyword evidence="3" id="KW-0862">Zinc</keyword>
<dbReference type="Proteomes" id="UP000694255">
    <property type="component" value="Unassembled WGS sequence"/>
</dbReference>
<dbReference type="PROSITE" id="PS01359">
    <property type="entry name" value="ZF_PHD_1"/>
    <property type="match status" value="1"/>
</dbReference>
<dbReference type="PANTHER" id="PTHR10694:SF33">
    <property type="entry name" value="LYSINE-SPECIFIC DEMETHYLASE 5"/>
    <property type="match status" value="1"/>
</dbReference>
<dbReference type="CDD" id="cd15543">
    <property type="entry name" value="PHD_RSF1"/>
    <property type="match status" value="1"/>
</dbReference>
<feature type="region of interest" description="Disordered" evidence="6">
    <location>
        <begin position="681"/>
        <end position="709"/>
    </location>
</feature>
<dbReference type="GO" id="GO:0005634">
    <property type="term" value="C:nucleus"/>
    <property type="evidence" value="ECO:0007669"/>
    <property type="project" value="TreeGrafter"/>
</dbReference>
<dbReference type="SMART" id="SM00558">
    <property type="entry name" value="JmjC"/>
    <property type="match status" value="1"/>
</dbReference>
<dbReference type="SMART" id="SM00501">
    <property type="entry name" value="BRIGHT"/>
    <property type="match status" value="1"/>
</dbReference>
<evidence type="ECO:0000313" key="12">
    <source>
        <dbReference type="Proteomes" id="UP000694255"/>
    </source>
</evidence>
<comment type="caution">
    <text evidence="11">The sequence shown here is derived from an EMBL/GenBank/DDBJ whole genome shotgun (WGS) entry which is preliminary data.</text>
</comment>
<accession>A0A8J5UT50</accession>
<name>A0A8J5UT50_9ASCO</name>
<feature type="compositionally biased region" description="Basic and acidic residues" evidence="6">
    <location>
        <begin position="644"/>
        <end position="661"/>
    </location>
</feature>
<keyword evidence="12" id="KW-1185">Reference proteome</keyword>
<evidence type="ECO:0000313" key="11">
    <source>
        <dbReference type="EMBL" id="KAG7665552.1"/>
    </source>
</evidence>
<keyword evidence="1" id="KW-0479">Metal-binding</keyword>
<evidence type="ECO:0000259" key="9">
    <source>
        <dbReference type="PROSITE" id="PS51183"/>
    </source>
</evidence>
<dbReference type="AlphaFoldDB" id="A0A8J5UT50"/>
<dbReference type="Pfam" id="PF01388">
    <property type="entry name" value="ARID"/>
    <property type="match status" value="1"/>
</dbReference>
<organism evidence="11 12">
    <name type="scientific">[Candida] subhashii</name>
    <dbReference type="NCBI Taxonomy" id="561895"/>
    <lineage>
        <taxon>Eukaryota</taxon>
        <taxon>Fungi</taxon>
        <taxon>Dikarya</taxon>
        <taxon>Ascomycota</taxon>
        <taxon>Saccharomycotina</taxon>
        <taxon>Pichiomycetes</taxon>
        <taxon>Debaryomycetaceae</taxon>
        <taxon>Spathaspora</taxon>
    </lineage>
</organism>
<evidence type="ECO:0000256" key="5">
    <source>
        <dbReference type="PROSITE-ProRule" id="PRU00146"/>
    </source>
</evidence>